<name>A0A6A7BW88_9PEZI</name>
<evidence type="ECO:0000313" key="2">
    <source>
        <dbReference type="Proteomes" id="UP000799421"/>
    </source>
</evidence>
<evidence type="ECO:0000313" key="1">
    <source>
        <dbReference type="EMBL" id="KAF2858999.1"/>
    </source>
</evidence>
<accession>A0A6A7BW88</accession>
<keyword evidence="2" id="KW-1185">Reference proteome</keyword>
<dbReference type="Proteomes" id="UP000799421">
    <property type="component" value="Unassembled WGS sequence"/>
</dbReference>
<organism evidence="1 2">
    <name type="scientific">Piedraia hortae CBS 480.64</name>
    <dbReference type="NCBI Taxonomy" id="1314780"/>
    <lineage>
        <taxon>Eukaryota</taxon>
        <taxon>Fungi</taxon>
        <taxon>Dikarya</taxon>
        <taxon>Ascomycota</taxon>
        <taxon>Pezizomycotina</taxon>
        <taxon>Dothideomycetes</taxon>
        <taxon>Dothideomycetidae</taxon>
        <taxon>Capnodiales</taxon>
        <taxon>Piedraiaceae</taxon>
        <taxon>Piedraia</taxon>
    </lineage>
</organism>
<dbReference type="AlphaFoldDB" id="A0A6A7BW88"/>
<gene>
    <name evidence="1" type="ORF">K470DRAFT_112828</name>
</gene>
<proteinExistence type="predicted"/>
<protein>
    <submittedName>
        <fullName evidence="1">Uncharacterized protein</fullName>
    </submittedName>
</protein>
<dbReference type="EMBL" id="MU005999">
    <property type="protein sequence ID" value="KAF2858999.1"/>
    <property type="molecule type" value="Genomic_DNA"/>
</dbReference>
<reference evidence="1" key="1">
    <citation type="journal article" date="2020" name="Stud. Mycol.">
        <title>101 Dothideomycetes genomes: a test case for predicting lifestyles and emergence of pathogens.</title>
        <authorList>
            <person name="Haridas S."/>
            <person name="Albert R."/>
            <person name="Binder M."/>
            <person name="Bloem J."/>
            <person name="Labutti K."/>
            <person name="Salamov A."/>
            <person name="Andreopoulos B."/>
            <person name="Baker S."/>
            <person name="Barry K."/>
            <person name="Bills G."/>
            <person name="Bluhm B."/>
            <person name="Cannon C."/>
            <person name="Castanera R."/>
            <person name="Culley D."/>
            <person name="Daum C."/>
            <person name="Ezra D."/>
            <person name="Gonzalez J."/>
            <person name="Henrissat B."/>
            <person name="Kuo A."/>
            <person name="Liang C."/>
            <person name="Lipzen A."/>
            <person name="Lutzoni F."/>
            <person name="Magnuson J."/>
            <person name="Mondo S."/>
            <person name="Nolan M."/>
            <person name="Ohm R."/>
            <person name="Pangilinan J."/>
            <person name="Park H.-J."/>
            <person name="Ramirez L."/>
            <person name="Alfaro M."/>
            <person name="Sun H."/>
            <person name="Tritt A."/>
            <person name="Yoshinaga Y."/>
            <person name="Zwiers L.-H."/>
            <person name="Turgeon B."/>
            <person name="Goodwin S."/>
            <person name="Spatafora J."/>
            <person name="Crous P."/>
            <person name="Grigoriev I."/>
        </authorList>
    </citation>
    <scope>NUCLEOTIDE SEQUENCE</scope>
    <source>
        <strain evidence="1">CBS 480.64</strain>
    </source>
</reference>
<sequence>MDCCRQCLDNPQHTVPLNEWEAVQGVSGRCWLGLLNMKEFLPQLRQGRNKGRQSVLMYEPRDRHCRACYAQRQRMQAKHKAAHLLTTPLHLHRHGCIAPRAACKSSLRERALAHSPASPTQLFLSGNKQLGLKRDASKEHLCAQWTGRPIRRKTIGSSPSLKRNMCACLRVCVCMCGHPNADIVNGICPGARLKPWRQNACIATKVACVSPS</sequence>